<comment type="caution">
    <text evidence="1">The sequence shown here is derived from an EMBL/GenBank/DDBJ whole genome shotgun (WGS) entry which is preliminary data.</text>
</comment>
<dbReference type="AlphaFoldDB" id="A0A811SKB7"/>
<evidence type="ECO:0000313" key="1">
    <source>
        <dbReference type="EMBL" id="CAD6343249.1"/>
    </source>
</evidence>
<protein>
    <submittedName>
        <fullName evidence="1">Uncharacterized protein</fullName>
    </submittedName>
</protein>
<gene>
    <name evidence="1" type="ORF">NCGR_LOCUS67347</name>
</gene>
<keyword evidence="2" id="KW-1185">Reference proteome</keyword>
<accession>A0A811SKB7</accession>
<sequence>MVEDRLDLLFAVMEGKDITRLIAVGREQLAYACSGAAATGDEAASLHARPLLYDATGPRRWLRAWLPPQRHLLPLLRVRSCATGNPRECQIADLCLDLYKEYGTTMAGLKVFTNSDKAHVEEALWGLLGKGMDMAGARVRHQAVSGRWTSDRSAGRCTRGMAHGGQSEAILCGLDETLGSIMVILSSVSFVNLWVLDNAKADYSCKKGLNRLFPSDISWNLVCLKEFRKSKYQVDITLCDSEQSHVLVAEYIKWDLGLWLNLSEAFRAFFLSTYLGLAFSKKLEALLSLILD</sequence>
<name>A0A811SKB7_9POAL</name>
<organism evidence="1 2">
    <name type="scientific">Miscanthus lutarioriparius</name>
    <dbReference type="NCBI Taxonomy" id="422564"/>
    <lineage>
        <taxon>Eukaryota</taxon>
        <taxon>Viridiplantae</taxon>
        <taxon>Streptophyta</taxon>
        <taxon>Embryophyta</taxon>
        <taxon>Tracheophyta</taxon>
        <taxon>Spermatophyta</taxon>
        <taxon>Magnoliopsida</taxon>
        <taxon>Liliopsida</taxon>
        <taxon>Poales</taxon>
        <taxon>Poaceae</taxon>
        <taxon>PACMAD clade</taxon>
        <taxon>Panicoideae</taxon>
        <taxon>Andropogonodae</taxon>
        <taxon>Andropogoneae</taxon>
        <taxon>Saccharinae</taxon>
        <taxon>Miscanthus</taxon>
    </lineage>
</organism>
<reference evidence="1" key="1">
    <citation type="submission" date="2020-10" db="EMBL/GenBank/DDBJ databases">
        <authorList>
            <person name="Han B."/>
            <person name="Lu T."/>
            <person name="Zhao Q."/>
            <person name="Huang X."/>
            <person name="Zhao Y."/>
        </authorList>
    </citation>
    <scope>NUCLEOTIDE SEQUENCE</scope>
</reference>
<evidence type="ECO:0000313" key="2">
    <source>
        <dbReference type="Proteomes" id="UP000604825"/>
    </source>
</evidence>
<dbReference type="Proteomes" id="UP000604825">
    <property type="component" value="Unassembled WGS sequence"/>
</dbReference>
<dbReference type="EMBL" id="CAJGYO010000720">
    <property type="protein sequence ID" value="CAD6343249.1"/>
    <property type="molecule type" value="Genomic_DNA"/>
</dbReference>
<proteinExistence type="predicted"/>